<dbReference type="SMART" id="SM00421">
    <property type="entry name" value="HTH_LUXR"/>
    <property type="match status" value="1"/>
</dbReference>
<gene>
    <name evidence="8" type="ORF">EPA93_29970</name>
</gene>
<dbReference type="Pfam" id="PF00072">
    <property type="entry name" value="Response_reg"/>
    <property type="match status" value="1"/>
</dbReference>
<dbReference type="RefSeq" id="WP_129891048.1">
    <property type="nucleotide sequence ID" value="NZ_CP035758.1"/>
</dbReference>
<dbReference type="SMART" id="SM00448">
    <property type="entry name" value="REC"/>
    <property type="match status" value="1"/>
</dbReference>
<dbReference type="OrthoDB" id="570944at2"/>
<proteinExistence type="predicted"/>
<evidence type="ECO:0000256" key="5">
    <source>
        <dbReference type="PROSITE-ProRule" id="PRU00169"/>
    </source>
</evidence>
<keyword evidence="9" id="KW-1185">Reference proteome</keyword>
<dbReference type="PANTHER" id="PTHR43214:SF24">
    <property type="entry name" value="TRANSCRIPTIONAL REGULATORY PROTEIN NARL-RELATED"/>
    <property type="match status" value="1"/>
</dbReference>
<dbReference type="InterPro" id="IPR058245">
    <property type="entry name" value="NreC/VraR/RcsB-like_REC"/>
</dbReference>
<dbReference type="InterPro" id="IPR039420">
    <property type="entry name" value="WalR-like"/>
</dbReference>
<protein>
    <submittedName>
        <fullName evidence="8">Response regulator transcription factor</fullName>
    </submittedName>
</protein>
<dbReference type="PROSITE" id="PS50043">
    <property type="entry name" value="HTH_LUXR_2"/>
    <property type="match status" value="1"/>
</dbReference>
<dbReference type="SUPFAM" id="SSF46894">
    <property type="entry name" value="C-terminal effector domain of the bipartite response regulators"/>
    <property type="match status" value="1"/>
</dbReference>
<dbReference type="PRINTS" id="PR00038">
    <property type="entry name" value="HTHLUXR"/>
</dbReference>
<dbReference type="AlphaFoldDB" id="A0A4P6JX50"/>
<dbReference type="InterPro" id="IPR016032">
    <property type="entry name" value="Sig_transdc_resp-reg_C-effctor"/>
</dbReference>
<reference evidence="8 9" key="1">
    <citation type="submission" date="2019-01" db="EMBL/GenBank/DDBJ databases">
        <title>Ktedonosporobacter rubrisoli SCAWS-G2.</title>
        <authorList>
            <person name="Huang Y."/>
            <person name="Yan B."/>
        </authorList>
    </citation>
    <scope>NUCLEOTIDE SEQUENCE [LARGE SCALE GENOMIC DNA]</scope>
    <source>
        <strain evidence="8 9">SCAWS-G2</strain>
    </source>
</reference>
<dbReference type="Gene3D" id="3.40.50.2300">
    <property type="match status" value="1"/>
</dbReference>
<evidence type="ECO:0000256" key="4">
    <source>
        <dbReference type="ARBA" id="ARBA00023163"/>
    </source>
</evidence>
<dbReference type="GO" id="GO:0000160">
    <property type="term" value="P:phosphorelay signal transduction system"/>
    <property type="evidence" value="ECO:0007669"/>
    <property type="project" value="InterPro"/>
</dbReference>
<feature type="domain" description="Response regulatory" evidence="7">
    <location>
        <begin position="10"/>
        <end position="126"/>
    </location>
</feature>
<dbReference type="PANTHER" id="PTHR43214">
    <property type="entry name" value="TWO-COMPONENT RESPONSE REGULATOR"/>
    <property type="match status" value="1"/>
</dbReference>
<dbReference type="InterPro" id="IPR001789">
    <property type="entry name" value="Sig_transdc_resp-reg_receiver"/>
</dbReference>
<dbReference type="SUPFAM" id="SSF52172">
    <property type="entry name" value="CheY-like"/>
    <property type="match status" value="1"/>
</dbReference>
<dbReference type="InterPro" id="IPR000792">
    <property type="entry name" value="Tscrpt_reg_LuxR_C"/>
</dbReference>
<dbReference type="PROSITE" id="PS00622">
    <property type="entry name" value="HTH_LUXR_1"/>
    <property type="match status" value="1"/>
</dbReference>
<dbReference type="Proteomes" id="UP000290365">
    <property type="component" value="Chromosome"/>
</dbReference>
<dbReference type="CDD" id="cd17535">
    <property type="entry name" value="REC_NarL-like"/>
    <property type="match status" value="1"/>
</dbReference>
<dbReference type="Pfam" id="PF00196">
    <property type="entry name" value="GerE"/>
    <property type="match status" value="1"/>
</dbReference>
<organism evidence="8 9">
    <name type="scientific">Ktedonosporobacter rubrisoli</name>
    <dbReference type="NCBI Taxonomy" id="2509675"/>
    <lineage>
        <taxon>Bacteria</taxon>
        <taxon>Bacillati</taxon>
        <taxon>Chloroflexota</taxon>
        <taxon>Ktedonobacteria</taxon>
        <taxon>Ktedonobacterales</taxon>
        <taxon>Ktedonosporobacteraceae</taxon>
        <taxon>Ktedonosporobacter</taxon>
    </lineage>
</organism>
<dbReference type="GO" id="GO:0006355">
    <property type="term" value="P:regulation of DNA-templated transcription"/>
    <property type="evidence" value="ECO:0007669"/>
    <property type="project" value="InterPro"/>
</dbReference>
<dbReference type="KEGG" id="kbs:EPA93_29970"/>
<evidence type="ECO:0000256" key="2">
    <source>
        <dbReference type="ARBA" id="ARBA00023015"/>
    </source>
</evidence>
<name>A0A4P6JX50_KTERU</name>
<feature type="modified residue" description="4-aspartylphosphate" evidence="5">
    <location>
        <position position="61"/>
    </location>
</feature>
<accession>A0A4P6JX50</accession>
<keyword evidence="3" id="KW-0238">DNA-binding</keyword>
<dbReference type="CDD" id="cd06170">
    <property type="entry name" value="LuxR_C_like"/>
    <property type="match status" value="1"/>
</dbReference>
<keyword evidence="2" id="KW-0805">Transcription regulation</keyword>
<evidence type="ECO:0000259" key="7">
    <source>
        <dbReference type="PROSITE" id="PS50110"/>
    </source>
</evidence>
<dbReference type="EMBL" id="CP035758">
    <property type="protein sequence ID" value="QBD79982.1"/>
    <property type="molecule type" value="Genomic_DNA"/>
</dbReference>
<evidence type="ECO:0000313" key="9">
    <source>
        <dbReference type="Proteomes" id="UP000290365"/>
    </source>
</evidence>
<evidence type="ECO:0000256" key="3">
    <source>
        <dbReference type="ARBA" id="ARBA00023125"/>
    </source>
</evidence>
<evidence type="ECO:0000256" key="1">
    <source>
        <dbReference type="ARBA" id="ARBA00022553"/>
    </source>
</evidence>
<evidence type="ECO:0000313" key="8">
    <source>
        <dbReference type="EMBL" id="QBD79982.1"/>
    </source>
</evidence>
<dbReference type="PROSITE" id="PS50110">
    <property type="entry name" value="RESPONSE_REGULATORY"/>
    <property type="match status" value="1"/>
</dbReference>
<feature type="domain" description="HTH luxR-type" evidence="6">
    <location>
        <begin position="173"/>
        <end position="238"/>
    </location>
</feature>
<dbReference type="GO" id="GO:0003677">
    <property type="term" value="F:DNA binding"/>
    <property type="evidence" value="ECO:0007669"/>
    <property type="project" value="UniProtKB-KW"/>
</dbReference>
<dbReference type="InterPro" id="IPR011006">
    <property type="entry name" value="CheY-like_superfamily"/>
</dbReference>
<sequence length="240" mass="25834">MSKLEKQSIRVLVVDDQQLVRDGIASLLHVQDGIEVIATATNGQQALEIAVTLEPDVILMDVRMPVMDGVEATGKIRQQVPACHILVLTTFDDDEYIKDALQAGASGYLLKDIPAADLALAVHAAAQGIYQLDPSIAGKMLAAFTPAKQKDKSQASTSAGLSNAINYANKASGTTNTGELTRREIEILRLIATGATNREIAEQLVISEGTVKNHISNVFSRLGLRDRTQAVMYIRELGLL</sequence>
<keyword evidence="1 5" id="KW-0597">Phosphoprotein</keyword>
<evidence type="ECO:0000259" key="6">
    <source>
        <dbReference type="PROSITE" id="PS50043"/>
    </source>
</evidence>
<keyword evidence="4" id="KW-0804">Transcription</keyword>